<protein>
    <submittedName>
        <fullName evidence="2">WWP2 ligase</fullName>
    </submittedName>
</protein>
<keyword evidence="2" id="KW-0436">Ligase</keyword>
<accession>A0A8X7XLL5</accession>
<evidence type="ECO:0000313" key="2">
    <source>
        <dbReference type="EMBL" id="KAG2469599.1"/>
    </source>
</evidence>
<dbReference type="AlphaFoldDB" id="A0A8X7XLL5"/>
<reference evidence="2 3" key="1">
    <citation type="journal article" date="2021" name="Cell">
        <title>Tracing the genetic footprints of vertebrate landing in non-teleost ray-finned fishes.</title>
        <authorList>
            <person name="Bi X."/>
            <person name="Wang K."/>
            <person name="Yang L."/>
            <person name="Pan H."/>
            <person name="Jiang H."/>
            <person name="Wei Q."/>
            <person name="Fang M."/>
            <person name="Yu H."/>
            <person name="Zhu C."/>
            <person name="Cai Y."/>
            <person name="He Y."/>
            <person name="Gan X."/>
            <person name="Zeng H."/>
            <person name="Yu D."/>
            <person name="Zhu Y."/>
            <person name="Jiang H."/>
            <person name="Qiu Q."/>
            <person name="Yang H."/>
            <person name="Zhang Y.E."/>
            <person name="Wang W."/>
            <person name="Zhu M."/>
            <person name="He S."/>
            <person name="Zhang G."/>
        </authorList>
    </citation>
    <scope>NUCLEOTIDE SEQUENCE [LARGE SCALE GENOMIC DNA]</scope>
    <source>
        <strain evidence="2">Bchr_013</strain>
    </source>
</reference>
<feature type="compositionally biased region" description="Polar residues" evidence="1">
    <location>
        <begin position="94"/>
        <end position="104"/>
    </location>
</feature>
<feature type="non-terminal residue" evidence="2">
    <location>
        <position position="1"/>
    </location>
</feature>
<organism evidence="2 3">
    <name type="scientific">Polypterus senegalus</name>
    <name type="common">Senegal bichir</name>
    <dbReference type="NCBI Taxonomy" id="55291"/>
    <lineage>
        <taxon>Eukaryota</taxon>
        <taxon>Metazoa</taxon>
        <taxon>Chordata</taxon>
        <taxon>Craniata</taxon>
        <taxon>Vertebrata</taxon>
        <taxon>Euteleostomi</taxon>
        <taxon>Actinopterygii</taxon>
        <taxon>Polypteriformes</taxon>
        <taxon>Polypteridae</taxon>
        <taxon>Polypterus</taxon>
    </lineage>
</organism>
<feature type="non-terminal residue" evidence="2">
    <location>
        <position position="158"/>
    </location>
</feature>
<proteinExistence type="predicted"/>
<dbReference type="EMBL" id="JAATIS010000147">
    <property type="protein sequence ID" value="KAG2469599.1"/>
    <property type="molecule type" value="Genomic_DNA"/>
</dbReference>
<evidence type="ECO:0000313" key="3">
    <source>
        <dbReference type="Proteomes" id="UP000886611"/>
    </source>
</evidence>
<dbReference type="InterPro" id="IPR035892">
    <property type="entry name" value="C2_domain_sf"/>
</dbReference>
<feature type="region of interest" description="Disordered" evidence="1">
    <location>
        <begin position="83"/>
        <end position="104"/>
    </location>
</feature>
<name>A0A8X7XLL5_POLSE</name>
<evidence type="ECO:0000256" key="1">
    <source>
        <dbReference type="SAM" id="MobiDB-lite"/>
    </source>
</evidence>
<dbReference type="Gene3D" id="2.60.40.150">
    <property type="entry name" value="C2 domain"/>
    <property type="match status" value="1"/>
</dbReference>
<gene>
    <name evidence="2" type="primary">Wwp2_0</name>
    <name evidence="2" type="ORF">GTO96_0022775</name>
</gene>
<dbReference type="GO" id="GO:0016874">
    <property type="term" value="F:ligase activity"/>
    <property type="evidence" value="ECO:0007669"/>
    <property type="project" value="UniProtKB-KW"/>
</dbReference>
<keyword evidence="3" id="KW-1185">Reference proteome</keyword>
<sequence>MAAAELFGCRFQVYRNGQIFYTFDNRQCLLNILDSQVTISVVDTLMNVTPQTNLDLKVWSCHTLRNELLGTASIDVYDTLKNNNGKTSHKNRNNDSSQSEDQVSLASTTGVSESAFQDLLDVGLLVNGLEKPVFYEGYICSRCQLIQHLKLRVTEMKE</sequence>
<comment type="caution">
    <text evidence="2">The sequence shown here is derived from an EMBL/GenBank/DDBJ whole genome shotgun (WGS) entry which is preliminary data.</text>
</comment>
<dbReference type="Proteomes" id="UP000886611">
    <property type="component" value="Unassembled WGS sequence"/>
</dbReference>